<dbReference type="GO" id="GO:0016705">
    <property type="term" value="F:oxidoreductase activity, acting on paired donors, with incorporation or reduction of molecular oxygen"/>
    <property type="evidence" value="ECO:0007669"/>
    <property type="project" value="InterPro"/>
</dbReference>
<dbReference type="SUPFAM" id="SSF48264">
    <property type="entry name" value="Cytochrome P450"/>
    <property type="match status" value="1"/>
</dbReference>
<dbReference type="AlphaFoldDB" id="A0AAU9LQE8"/>
<keyword evidence="2" id="KW-1185">Reference proteome</keyword>
<sequence>MGNEVDVGGIAFTSSLSVVTSMIWGKSLDENEESSNLGVGFREVITKIVELIGAANVSDFFPVLSRFDLQGVERTMKQQLHKVDEIFQTIIEDRMSVKPEESVEQQGRKDLLQILLEHKQKDNTSTFSINQIKALFMDIVAGGTDTTSTMAEWTMAEL</sequence>
<reference evidence="1 2" key="1">
    <citation type="submission" date="2022-01" db="EMBL/GenBank/DDBJ databases">
        <authorList>
            <person name="Xiong W."/>
            <person name="Schranz E."/>
        </authorList>
    </citation>
    <scope>NUCLEOTIDE SEQUENCE [LARGE SCALE GENOMIC DNA]</scope>
</reference>
<protein>
    <submittedName>
        <fullName evidence="1">Uncharacterized protein</fullName>
    </submittedName>
</protein>
<gene>
    <name evidence="1" type="ORF">LVIROSA_LOCUS3452</name>
</gene>
<dbReference type="PANTHER" id="PTHR47951">
    <property type="entry name" value="OS08G0547900 PROTEIN"/>
    <property type="match status" value="1"/>
</dbReference>
<comment type="caution">
    <text evidence="1">The sequence shown here is derived from an EMBL/GenBank/DDBJ whole genome shotgun (WGS) entry which is preliminary data.</text>
</comment>
<dbReference type="GO" id="GO:0005506">
    <property type="term" value="F:iron ion binding"/>
    <property type="evidence" value="ECO:0007669"/>
    <property type="project" value="InterPro"/>
</dbReference>
<dbReference type="Gene3D" id="1.10.630.10">
    <property type="entry name" value="Cytochrome P450"/>
    <property type="match status" value="1"/>
</dbReference>
<organism evidence="1 2">
    <name type="scientific">Lactuca virosa</name>
    <dbReference type="NCBI Taxonomy" id="75947"/>
    <lineage>
        <taxon>Eukaryota</taxon>
        <taxon>Viridiplantae</taxon>
        <taxon>Streptophyta</taxon>
        <taxon>Embryophyta</taxon>
        <taxon>Tracheophyta</taxon>
        <taxon>Spermatophyta</taxon>
        <taxon>Magnoliopsida</taxon>
        <taxon>eudicotyledons</taxon>
        <taxon>Gunneridae</taxon>
        <taxon>Pentapetalae</taxon>
        <taxon>asterids</taxon>
        <taxon>campanulids</taxon>
        <taxon>Asterales</taxon>
        <taxon>Asteraceae</taxon>
        <taxon>Cichorioideae</taxon>
        <taxon>Cichorieae</taxon>
        <taxon>Lactucinae</taxon>
        <taxon>Lactuca</taxon>
    </lineage>
</organism>
<dbReference type="GO" id="GO:0020037">
    <property type="term" value="F:heme binding"/>
    <property type="evidence" value="ECO:0007669"/>
    <property type="project" value="InterPro"/>
</dbReference>
<dbReference type="Pfam" id="PF00067">
    <property type="entry name" value="p450"/>
    <property type="match status" value="1"/>
</dbReference>
<name>A0AAU9LQE8_9ASTR</name>
<dbReference type="InterPro" id="IPR001128">
    <property type="entry name" value="Cyt_P450"/>
</dbReference>
<dbReference type="PANTHER" id="PTHR47951:SF7">
    <property type="entry name" value="FLAVONOID 3',5'-HYDROXYLASE-LIKE ISOFORM X1"/>
    <property type="match status" value="1"/>
</dbReference>
<dbReference type="Proteomes" id="UP001157418">
    <property type="component" value="Unassembled WGS sequence"/>
</dbReference>
<accession>A0AAU9LQE8</accession>
<proteinExistence type="predicted"/>
<evidence type="ECO:0000313" key="1">
    <source>
        <dbReference type="EMBL" id="CAH1415619.1"/>
    </source>
</evidence>
<dbReference type="InterPro" id="IPR036396">
    <property type="entry name" value="Cyt_P450_sf"/>
</dbReference>
<dbReference type="GO" id="GO:0004497">
    <property type="term" value="F:monooxygenase activity"/>
    <property type="evidence" value="ECO:0007669"/>
    <property type="project" value="InterPro"/>
</dbReference>
<dbReference type="EMBL" id="CAKMRJ010000001">
    <property type="protein sequence ID" value="CAH1415619.1"/>
    <property type="molecule type" value="Genomic_DNA"/>
</dbReference>
<evidence type="ECO:0000313" key="2">
    <source>
        <dbReference type="Proteomes" id="UP001157418"/>
    </source>
</evidence>